<proteinExistence type="inferred from homology"/>
<reference evidence="3" key="1">
    <citation type="journal article" date="2020" name="Fungal Divers.">
        <title>Resolving the Mortierellaceae phylogeny through synthesis of multi-gene phylogenetics and phylogenomics.</title>
        <authorList>
            <person name="Vandepol N."/>
            <person name="Liber J."/>
            <person name="Desiro A."/>
            <person name="Na H."/>
            <person name="Kennedy M."/>
            <person name="Barry K."/>
            <person name="Grigoriev I.V."/>
            <person name="Miller A.N."/>
            <person name="O'Donnell K."/>
            <person name="Stajich J.E."/>
            <person name="Bonito G."/>
        </authorList>
    </citation>
    <scope>NUCLEOTIDE SEQUENCE</scope>
    <source>
        <strain evidence="3">NVP1</strain>
    </source>
</reference>
<name>A0A9P5SDT2_9FUNG</name>
<dbReference type="Proteomes" id="UP000696485">
    <property type="component" value="Unassembled WGS sequence"/>
</dbReference>
<protein>
    <recommendedName>
        <fullName evidence="2">Threonine/serine exporter-like N-terminal domain-containing protein</fullName>
    </recommendedName>
</protein>
<dbReference type="InterPro" id="IPR051361">
    <property type="entry name" value="ThrE/Ser_Exporter"/>
</dbReference>
<gene>
    <name evidence="3" type="ORF">BG006_010017</name>
</gene>
<comment type="similarity">
    <text evidence="1">Belongs to the ThrE exporter (TC 2.A.79) family.</text>
</comment>
<dbReference type="PANTHER" id="PTHR31082:SF4">
    <property type="entry name" value="PHEROMONE-REGULATED MEMBRANE PROTEIN 10"/>
    <property type="match status" value="1"/>
</dbReference>
<dbReference type="PANTHER" id="PTHR31082">
    <property type="entry name" value="PHEROMONE-REGULATED MEMBRANE PROTEIN 10"/>
    <property type="match status" value="1"/>
</dbReference>
<organism evidence="3 4">
    <name type="scientific">Podila minutissima</name>
    <dbReference type="NCBI Taxonomy" id="64525"/>
    <lineage>
        <taxon>Eukaryota</taxon>
        <taxon>Fungi</taxon>
        <taxon>Fungi incertae sedis</taxon>
        <taxon>Mucoromycota</taxon>
        <taxon>Mortierellomycotina</taxon>
        <taxon>Mortierellomycetes</taxon>
        <taxon>Mortierellales</taxon>
        <taxon>Mortierellaceae</taxon>
        <taxon>Podila</taxon>
    </lineage>
</organism>
<evidence type="ECO:0000256" key="1">
    <source>
        <dbReference type="ARBA" id="ARBA00034125"/>
    </source>
</evidence>
<accession>A0A9P5SDT2</accession>
<comment type="caution">
    <text evidence="3">The sequence shown here is derived from an EMBL/GenBank/DDBJ whole genome shotgun (WGS) entry which is preliminary data.</text>
</comment>
<evidence type="ECO:0000313" key="3">
    <source>
        <dbReference type="EMBL" id="KAF9326589.1"/>
    </source>
</evidence>
<sequence length="259" mass="28112">MAVADILERQDYILRLAKSMIKYGAPSHRLEDAIDHSARHLELNLQCVYLPNVMIVAFTDYETHTSETHLLKVAADLDMYKCALVHQVHKMVTHESMPVEEAITKLQAISSEKDANPRWATILAYATAGLCTAPMCFSGSWVDAGVGFLLGGAVGLMVWLAEKVPSYARICEITMSVVVVFVAEALYRYLPGSFSILGRNVGGRLEMAQGLLQVVVELYVGCGDVGMDIGVVGLLEGLDRGLVVAQLEVSDAHVVVSSS</sequence>
<dbReference type="GO" id="GO:0022857">
    <property type="term" value="F:transmembrane transporter activity"/>
    <property type="evidence" value="ECO:0007669"/>
    <property type="project" value="InterPro"/>
</dbReference>
<dbReference type="Pfam" id="PF06738">
    <property type="entry name" value="ThrE"/>
    <property type="match status" value="1"/>
</dbReference>
<evidence type="ECO:0000259" key="2">
    <source>
        <dbReference type="Pfam" id="PF06738"/>
    </source>
</evidence>
<dbReference type="EMBL" id="JAAAUY010000763">
    <property type="protein sequence ID" value="KAF9326589.1"/>
    <property type="molecule type" value="Genomic_DNA"/>
</dbReference>
<keyword evidence="4" id="KW-1185">Reference proteome</keyword>
<dbReference type="AlphaFoldDB" id="A0A9P5SDT2"/>
<dbReference type="InterPro" id="IPR010619">
    <property type="entry name" value="ThrE-like_N"/>
</dbReference>
<feature type="domain" description="Threonine/serine exporter-like N-terminal" evidence="2">
    <location>
        <begin position="11"/>
        <end position="189"/>
    </location>
</feature>
<evidence type="ECO:0000313" key="4">
    <source>
        <dbReference type="Proteomes" id="UP000696485"/>
    </source>
</evidence>